<name>A0AAN9UZ22_9ORTH</name>
<protein>
    <submittedName>
        <fullName evidence="2">Uncharacterized protein</fullName>
    </submittedName>
</protein>
<sequence>MIKTASPSDDLPIGTDKQGNIVLKIQAKPGAKVNGITGMDSEGVGVQISAPPVEGEANSELVKYIASVLGLRKSDVSLDRGSRSRQKTLVVTGSCITKEDVLNKLKMEIDRN</sequence>
<dbReference type="Pfam" id="PF02594">
    <property type="entry name" value="DUF167"/>
    <property type="match status" value="1"/>
</dbReference>
<dbReference type="Proteomes" id="UP001378592">
    <property type="component" value="Unassembled WGS sequence"/>
</dbReference>
<dbReference type="InterPro" id="IPR003746">
    <property type="entry name" value="DUF167"/>
</dbReference>
<evidence type="ECO:0000313" key="2">
    <source>
        <dbReference type="EMBL" id="KAK7788507.1"/>
    </source>
</evidence>
<proteinExistence type="inferred from homology"/>
<dbReference type="AlphaFoldDB" id="A0AAN9UZ22"/>
<dbReference type="Gene3D" id="3.30.1200.10">
    <property type="entry name" value="YggU-like"/>
    <property type="match status" value="1"/>
</dbReference>
<dbReference type="HAMAP" id="MF_00634">
    <property type="entry name" value="UPF0235"/>
    <property type="match status" value="1"/>
</dbReference>
<gene>
    <name evidence="2" type="ORF">R5R35_014691</name>
</gene>
<dbReference type="NCBIfam" id="TIGR00251">
    <property type="entry name" value="DUF167 family protein"/>
    <property type="match status" value="1"/>
</dbReference>
<organism evidence="2 3">
    <name type="scientific">Gryllus longicercus</name>
    <dbReference type="NCBI Taxonomy" id="2509291"/>
    <lineage>
        <taxon>Eukaryota</taxon>
        <taxon>Metazoa</taxon>
        <taxon>Ecdysozoa</taxon>
        <taxon>Arthropoda</taxon>
        <taxon>Hexapoda</taxon>
        <taxon>Insecta</taxon>
        <taxon>Pterygota</taxon>
        <taxon>Neoptera</taxon>
        <taxon>Polyneoptera</taxon>
        <taxon>Orthoptera</taxon>
        <taxon>Ensifera</taxon>
        <taxon>Gryllidea</taxon>
        <taxon>Grylloidea</taxon>
        <taxon>Gryllidae</taxon>
        <taxon>Gryllinae</taxon>
        <taxon>Gryllus</taxon>
    </lineage>
</organism>
<dbReference type="GO" id="GO:0005737">
    <property type="term" value="C:cytoplasm"/>
    <property type="evidence" value="ECO:0007669"/>
    <property type="project" value="TreeGrafter"/>
</dbReference>
<dbReference type="PANTHER" id="PTHR13420:SF7">
    <property type="entry name" value="UPF0235 PROTEIN C15ORF40"/>
    <property type="match status" value="1"/>
</dbReference>
<dbReference type="SMART" id="SM01152">
    <property type="entry name" value="DUF167"/>
    <property type="match status" value="1"/>
</dbReference>
<comment type="caution">
    <text evidence="2">The sequence shown here is derived from an EMBL/GenBank/DDBJ whole genome shotgun (WGS) entry which is preliminary data.</text>
</comment>
<keyword evidence="3" id="KW-1185">Reference proteome</keyword>
<dbReference type="PANTHER" id="PTHR13420">
    <property type="entry name" value="UPF0235 PROTEIN C15ORF40"/>
    <property type="match status" value="1"/>
</dbReference>
<comment type="similarity">
    <text evidence="1">Belongs to the UPF0235 family.</text>
</comment>
<evidence type="ECO:0000256" key="1">
    <source>
        <dbReference type="ARBA" id="ARBA00010364"/>
    </source>
</evidence>
<reference evidence="2 3" key="1">
    <citation type="submission" date="2024-03" db="EMBL/GenBank/DDBJ databases">
        <title>The genome assembly and annotation of the cricket Gryllus longicercus Weissman &amp; Gray.</title>
        <authorList>
            <person name="Szrajer S."/>
            <person name="Gray D."/>
            <person name="Ylla G."/>
        </authorList>
    </citation>
    <scope>NUCLEOTIDE SEQUENCE [LARGE SCALE GENOMIC DNA]</scope>
    <source>
        <strain evidence="2">DAG 2021-001</strain>
        <tissue evidence="2">Whole body minus gut</tissue>
    </source>
</reference>
<accession>A0AAN9UZ22</accession>
<evidence type="ECO:0000313" key="3">
    <source>
        <dbReference type="Proteomes" id="UP001378592"/>
    </source>
</evidence>
<dbReference type="SUPFAM" id="SSF69786">
    <property type="entry name" value="YggU-like"/>
    <property type="match status" value="1"/>
</dbReference>
<dbReference type="EMBL" id="JAZDUA010001061">
    <property type="protein sequence ID" value="KAK7788507.1"/>
    <property type="molecule type" value="Genomic_DNA"/>
</dbReference>
<dbReference type="InterPro" id="IPR036591">
    <property type="entry name" value="YggU-like_sf"/>
</dbReference>